<accession>A0A1M6BLW9</accession>
<organism evidence="1 2">
    <name type="scientific">Flavobacterium haoranii</name>
    <dbReference type="NCBI Taxonomy" id="683124"/>
    <lineage>
        <taxon>Bacteria</taxon>
        <taxon>Pseudomonadati</taxon>
        <taxon>Bacteroidota</taxon>
        <taxon>Flavobacteriia</taxon>
        <taxon>Flavobacteriales</taxon>
        <taxon>Flavobacteriaceae</taxon>
        <taxon>Flavobacterium</taxon>
    </lineage>
</organism>
<dbReference type="OrthoDB" id="1524637at2"/>
<keyword evidence="2" id="KW-1185">Reference proteome</keyword>
<dbReference type="RefSeq" id="WP_072780439.1">
    <property type="nucleotide sequence ID" value="NZ_CP045292.1"/>
</dbReference>
<reference evidence="1 2" key="1">
    <citation type="submission" date="2016-11" db="EMBL/GenBank/DDBJ databases">
        <authorList>
            <person name="Jaros S."/>
            <person name="Januszkiewicz K."/>
            <person name="Wedrychowicz H."/>
        </authorList>
    </citation>
    <scope>NUCLEOTIDE SEQUENCE [LARGE SCALE GENOMIC DNA]</scope>
    <source>
        <strain evidence="1 2">DSM 22807</strain>
    </source>
</reference>
<dbReference type="EMBL" id="FQZH01000001">
    <property type="protein sequence ID" value="SHI49721.1"/>
    <property type="molecule type" value="Genomic_DNA"/>
</dbReference>
<name>A0A1M6BLW9_9FLAO</name>
<proteinExistence type="predicted"/>
<evidence type="ECO:0000313" key="1">
    <source>
        <dbReference type="EMBL" id="SHI49721.1"/>
    </source>
</evidence>
<evidence type="ECO:0000313" key="2">
    <source>
        <dbReference type="Proteomes" id="UP000184232"/>
    </source>
</evidence>
<sequence length="101" mass="11636">MKLVVITAIAEFDKEVKKMLKEAKVLSYSYRDVKGYRDSTEDAVETNWFGSEMNETESVVFFAFVQKQNVEAIFDSVEKFNLKQETISHIHAAVLSVEKHN</sequence>
<dbReference type="AlphaFoldDB" id="A0A1M6BLW9"/>
<evidence type="ECO:0008006" key="3">
    <source>
        <dbReference type="Google" id="ProtNLM"/>
    </source>
</evidence>
<dbReference type="STRING" id="683124.SAMN05444337_0147"/>
<dbReference type="Proteomes" id="UP000184232">
    <property type="component" value="Unassembled WGS sequence"/>
</dbReference>
<protein>
    <recommendedName>
        <fullName evidence="3">Nitrogen regulatory protein P-II family</fullName>
    </recommendedName>
</protein>
<dbReference type="InterPro" id="IPR015867">
    <property type="entry name" value="N-reg_PII/ATP_PRibTrfase_C"/>
</dbReference>
<dbReference type="InterPro" id="IPR011322">
    <property type="entry name" value="N-reg_PII-like_a/b"/>
</dbReference>
<gene>
    <name evidence="1" type="ORF">SAMN05444337_0147</name>
</gene>
<dbReference type="SUPFAM" id="SSF54913">
    <property type="entry name" value="GlnB-like"/>
    <property type="match status" value="1"/>
</dbReference>
<dbReference type="Gene3D" id="3.30.70.120">
    <property type="match status" value="1"/>
</dbReference>